<dbReference type="AlphaFoldDB" id="A0A4D7C7K7"/>
<dbReference type="InterPro" id="IPR011990">
    <property type="entry name" value="TPR-like_helical_dom_sf"/>
</dbReference>
<gene>
    <name evidence="2" type="ORF">E6W36_12730</name>
</gene>
<dbReference type="Gene3D" id="1.25.40.10">
    <property type="entry name" value="Tetratricopeptide repeat domain"/>
    <property type="match status" value="1"/>
</dbReference>
<evidence type="ECO:0000313" key="3">
    <source>
        <dbReference type="Proteomes" id="UP000298714"/>
    </source>
</evidence>
<organism evidence="2 3">
    <name type="scientific">Hankyongella ginsenosidimutans</name>
    <dbReference type="NCBI Taxonomy" id="1763828"/>
    <lineage>
        <taxon>Bacteria</taxon>
        <taxon>Pseudomonadati</taxon>
        <taxon>Pseudomonadota</taxon>
        <taxon>Alphaproteobacteria</taxon>
        <taxon>Sphingomonadales</taxon>
        <taxon>Sphingomonadaceae</taxon>
        <taxon>Hankyongella</taxon>
    </lineage>
</organism>
<dbReference type="Proteomes" id="UP000298714">
    <property type="component" value="Chromosome"/>
</dbReference>
<keyword evidence="1" id="KW-0802">TPR repeat</keyword>
<proteinExistence type="predicted"/>
<dbReference type="EMBL" id="CP039704">
    <property type="protein sequence ID" value="QCI80060.1"/>
    <property type="molecule type" value="Genomic_DNA"/>
</dbReference>
<reference evidence="3" key="1">
    <citation type="submission" date="2019-04" db="EMBL/GenBank/DDBJ databases">
        <title>Complete genome sequence of Sphingomonas sp. W1-2-3.</title>
        <authorList>
            <person name="Im W.T."/>
        </authorList>
    </citation>
    <scope>NUCLEOTIDE SEQUENCE [LARGE SCALE GENOMIC DNA]</scope>
    <source>
        <strain evidence="3">W1-2-3</strain>
    </source>
</reference>
<accession>A0A4D7C7K7</accession>
<evidence type="ECO:0008006" key="4">
    <source>
        <dbReference type="Google" id="ProtNLM"/>
    </source>
</evidence>
<dbReference type="RefSeq" id="WP_222872920.1">
    <property type="nucleotide sequence ID" value="NZ_CP039704.1"/>
</dbReference>
<evidence type="ECO:0000313" key="2">
    <source>
        <dbReference type="EMBL" id="QCI80060.1"/>
    </source>
</evidence>
<keyword evidence="3" id="KW-1185">Reference proteome</keyword>
<dbReference type="KEGG" id="hgn:E6W36_12730"/>
<feature type="repeat" description="TPR" evidence="1">
    <location>
        <begin position="26"/>
        <end position="59"/>
    </location>
</feature>
<name>A0A4D7C7K7_9SPHN</name>
<protein>
    <recommendedName>
        <fullName evidence="4">Tetratricopeptide repeat protein</fullName>
    </recommendedName>
</protein>
<dbReference type="PROSITE" id="PS50005">
    <property type="entry name" value="TPR"/>
    <property type="match status" value="1"/>
</dbReference>
<dbReference type="InterPro" id="IPR019734">
    <property type="entry name" value="TPR_rpt"/>
</dbReference>
<dbReference type="SUPFAM" id="SSF48452">
    <property type="entry name" value="TPR-like"/>
    <property type="match status" value="1"/>
</dbReference>
<evidence type="ECO:0000256" key="1">
    <source>
        <dbReference type="PROSITE-ProRule" id="PRU00339"/>
    </source>
</evidence>
<sequence>MLLLLMATPACARAPASLFAGNYRSGLNEYVQGRHAWAEEDLEQATDYFTRALRYAPDNRLLQRRTFELALGSGEIDTALKIGQTLVKDDENFGTLTVLRAVDAVRAKRWEEAISLVDQLPSEGIESLVGSIIKAWAVYGSGKTRDAFDIVTPGDGDGFIESYYREHLAYMKLASGDEKAAEDLLRRIVPPGVASGARAKVNLIAAIQAAEGSKAALQEAEGIEGWQSDGRLSEAIERLRSNKKVRSLVATPQEGVAEVLLRIAADLGRQQATPIAINYARMARYAEPDLDEAALVLADLLRTSGDVRGAKAALDSWPRHRSPTRASG</sequence>